<reference evidence="1 2" key="1">
    <citation type="submission" date="2016-07" db="EMBL/GenBank/DDBJ databases">
        <title>Complete genome sequence of the Lentzea guizhouensis DHS C013.</title>
        <authorList>
            <person name="Cao C."/>
        </authorList>
    </citation>
    <scope>NUCLEOTIDE SEQUENCE [LARGE SCALE GENOMIC DNA]</scope>
    <source>
        <strain evidence="1 2">DHS C013</strain>
    </source>
</reference>
<dbReference type="AlphaFoldDB" id="A0A1B2HLT8"/>
<dbReference type="KEGG" id="led:BBK82_23950"/>
<dbReference type="InterPro" id="IPR006175">
    <property type="entry name" value="YjgF/YER057c/UK114"/>
</dbReference>
<dbReference type="SUPFAM" id="SSF55298">
    <property type="entry name" value="YjgF-like"/>
    <property type="match status" value="1"/>
</dbReference>
<dbReference type="EMBL" id="CP016793">
    <property type="protein sequence ID" value="ANZ38660.1"/>
    <property type="molecule type" value="Genomic_DNA"/>
</dbReference>
<dbReference type="PANTHER" id="PTHR11803:SF44">
    <property type="entry name" value="RUTC FAMILY PROTEIN YJGH"/>
    <property type="match status" value="1"/>
</dbReference>
<dbReference type="Gene3D" id="3.30.1330.40">
    <property type="entry name" value="RutC-like"/>
    <property type="match status" value="1"/>
</dbReference>
<sequence>MRCVRTASFTPIKTAIPSPGYVQAASVPGGSKLLFVSGQIPADADGNVPDDFEAQCRQAWANVFATLEAAGMDRTNIVKATTFLADREYRGVNSRVRRELLGDHEPAVTVIACDIYEEEWLVEIEVVAAATE</sequence>
<keyword evidence="2" id="KW-1185">Reference proteome</keyword>
<dbReference type="OrthoDB" id="3212792at2"/>
<evidence type="ECO:0000313" key="2">
    <source>
        <dbReference type="Proteomes" id="UP000093053"/>
    </source>
</evidence>
<name>A0A1B2HLT8_9PSEU</name>
<evidence type="ECO:0000313" key="1">
    <source>
        <dbReference type="EMBL" id="ANZ38660.1"/>
    </source>
</evidence>
<proteinExistence type="predicted"/>
<dbReference type="GO" id="GO:0019239">
    <property type="term" value="F:deaminase activity"/>
    <property type="evidence" value="ECO:0007669"/>
    <property type="project" value="TreeGrafter"/>
</dbReference>
<dbReference type="GO" id="GO:0005829">
    <property type="term" value="C:cytosol"/>
    <property type="evidence" value="ECO:0007669"/>
    <property type="project" value="TreeGrafter"/>
</dbReference>
<dbReference type="Pfam" id="PF01042">
    <property type="entry name" value="Ribonuc_L-PSP"/>
    <property type="match status" value="1"/>
</dbReference>
<dbReference type="InterPro" id="IPR035959">
    <property type="entry name" value="RutC-like_sf"/>
</dbReference>
<dbReference type="Proteomes" id="UP000093053">
    <property type="component" value="Chromosome"/>
</dbReference>
<protein>
    <submittedName>
        <fullName evidence="1">Enamine deaminase RidA</fullName>
    </submittedName>
</protein>
<dbReference type="CDD" id="cd00448">
    <property type="entry name" value="YjgF_YER057c_UK114_family"/>
    <property type="match status" value="1"/>
</dbReference>
<gene>
    <name evidence="1" type="ORF">BBK82_23950</name>
</gene>
<organism evidence="1 2">
    <name type="scientific">Lentzea guizhouensis</name>
    <dbReference type="NCBI Taxonomy" id="1586287"/>
    <lineage>
        <taxon>Bacteria</taxon>
        <taxon>Bacillati</taxon>
        <taxon>Actinomycetota</taxon>
        <taxon>Actinomycetes</taxon>
        <taxon>Pseudonocardiales</taxon>
        <taxon>Pseudonocardiaceae</taxon>
        <taxon>Lentzea</taxon>
    </lineage>
</organism>
<dbReference type="PANTHER" id="PTHR11803">
    <property type="entry name" value="2-IMINOBUTANOATE/2-IMINOPROPANOATE DEAMINASE RIDA"/>
    <property type="match status" value="1"/>
</dbReference>
<accession>A0A1B2HLT8</accession>
<dbReference type="STRING" id="1586287.BBK82_23950"/>